<keyword evidence="5" id="KW-0997">Cell inner membrane</keyword>
<evidence type="ECO:0000256" key="4">
    <source>
        <dbReference type="ARBA" id="ARBA00022475"/>
    </source>
</evidence>
<protein>
    <submittedName>
        <fullName evidence="12">TonB family protein</fullName>
    </submittedName>
</protein>
<evidence type="ECO:0000259" key="11">
    <source>
        <dbReference type="PROSITE" id="PS52015"/>
    </source>
</evidence>
<evidence type="ECO:0000256" key="5">
    <source>
        <dbReference type="ARBA" id="ARBA00022519"/>
    </source>
</evidence>
<keyword evidence="8 10" id="KW-1133">Transmembrane helix</keyword>
<dbReference type="InterPro" id="IPR008756">
    <property type="entry name" value="Peptidase_M56"/>
</dbReference>
<feature type="transmembrane region" description="Helical" evidence="10">
    <location>
        <begin position="95"/>
        <end position="116"/>
    </location>
</feature>
<keyword evidence="13" id="KW-1185">Reference proteome</keyword>
<dbReference type="PANTHER" id="PTHR33446:SF2">
    <property type="entry name" value="PROTEIN TONB"/>
    <property type="match status" value="1"/>
</dbReference>
<dbReference type="Proteomes" id="UP001597532">
    <property type="component" value="Unassembled WGS sequence"/>
</dbReference>
<evidence type="ECO:0000256" key="9">
    <source>
        <dbReference type="ARBA" id="ARBA00023136"/>
    </source>
</evidence>
<keyword evidence="9 10" id="KW-0472">Membrane</keyword>
<comment type="caution">
    <text evidence="12">The sequence shown here is derived from an EMBL/GenBank/DDBJ whole genome shotgun (WGS) entry which is preliminary data.</text>
</comment>
<keyword evidence="6 10" id="KW-0812">Transmembrane</keyword>
<evidence type="ECO:0000313" key="13">
    <source>
        <dbReference type="Proteomes" id="UP001597532"/>
    </source>
</evidence>
<comment type="similarity">
    <text evidence="2">Belongs to the TonB family.</text>
</comment>
<feature type="domain" description="TonB C-terminal" evidence="11">
    <location>
        <begin position="333"/>
        <end position="428"/>
    </location>
</feature>
<feature type="domain" description="TonB C-terminal" evidence="11">
    <location>
        <begin position="507"/>
        <end position="602"/>
    </location>
</feature>
<feature type="transmembrane region" description="Helical" evidence="10">
    <location>
        <begin position="34"/>
        <end position="51"/>
    </location>
</feature>
<comment type="subcellular location">
    <subcellularLocation>
        <location evidence="1">Cell inner membrane</location>
        <topology evidence="1">Single-pass membrane protein</topology>
        <orientation evidence="1">Periplasmic side</orientation>
    </subcellularLocation>
</comment>
<dbReference type="Pfam" id="PF05569">
    <property type="entry name" value="Peptidase_M56"/>
    <property type="match status" value="1"/>
</dbReference>
<feature type="domain" description="TonB C-terminal" evidence="11">
    <location>
        <begin position="637"/>
        <end position="726"/>
    </location>
</feature>
<reference evidence="13" key="1">
    <citation type="journal article" date="2019" name="Int. J. Syst. Evol. Microbiol.">
        <title>The Global Catalogue of Microorganisms (GCM) 10K type strain sequencing project: providing services to taxonomists for standard genome sequencing and annotation.</title>
        <authorList>
            <consortium name="The Broad Institute Genomics Platform"/>
            <consortium name="The Broad Institute Genome Sequencing Center for Infectious Disease"/>
            <person name="Wu L."/>
            <person name="Ma J."/>
        </authorList>
    </citation>
    <scope>NUCLEOTIDE SEQUENCE [LARGE SCALE GENOMIC DNA]</scope>
    <source>
        <strain evidence="13">KCTC 52924</strain>
    </source>
</reference>
<feature type="transmembrane region" description="Helical" evidence="10">
    <location>
        <begin position="265"/>
        <end position="283"/>
    </location>
</feature>
<dbReference type="RefSeq" id="WP_251806465.1">
    <property type="nucleotide sequence ID" value="NZ_CP166679.1"/>
</dbReference>
<gene>
    <name evidence="12" type="ORF">ACFS1K_05570</name>
</gene>
<dbReference type="CDD" id="cd07341">
    <property type="entry name" value="M56_BlaR1_MecR1_like"/>
    <property type="match status" value="1"/>
</dbReference>
<dbReference type="InterPro" id="IPR037682">
    <property type="entry name" value="TonB_C"/>
</dbReference>
<evidence type="ECO:0000256" key="3">
    <source>
        <dbReference type="ARBA" id="ARBA00022448"/>
    </source>
</evidence>
<keyword evidence="4" id="KW-1003">Cell membrane</keyword>
<evidence type="ECO:0000256" key="10">
    <source>
        <dbReference type="SAM" id="Phobius"/>
    </source>
</evidence>
<evidence type="ECO:0000256" key="7">
    <source>
        <dbReference type="ARBA" id="ARBA00022927"/>
    </source>
</evidence>
<keyword evidence="3" id="KW-0813">Transport</keyword>
<dbReference type="InterPro" id="IPR006260">
    <property type="entry name" value="TonB/TolA_C"/>
</dbReference>
<feature type="transmembrane region" description="Helical" evidence="10">
    <location>
        <begin position="6"/>
        <end position="22"/>
    </location>
</feature>
<evidence type="ECO:0000313" key="12">
    <source>
        <dbReference type="EMBL" id="MFD2789222.1"/>
    </source>
</evidence>
<evidence type="ECO:0000256" key="8">
    <source>
        <dbReference type="ARBA" id="ARBA00022989"/>
    </source>
</evidence>
<dbReference type="Gene3D" id="3.30.1150.10">
    <property type="match status" value="3"/>
</dbReference>
<dbReference type="SUPFAM" id="SSF74653">
    <property type="entry name" value="TolA/TonB C-terminal domain"/>
    <property type="match status" value="3"/>
</dbReference>
<keyword evidence="7" id="KW-0653">Protein transport</keyword>
<dbReference type="PROSITE" id="PS52015">
    <property type="entry name" value="TONB_CTD"/>
    <property type="match status" value="3"/>
</dbReference>
<dbReference type="NCBIfam" id="TIGR01352">
    <property type="entry name" value="tonB_Cterm"/>
    <property type="match status" value="2"/>
</dbReference>
<dbReference type="InterPro" id="IPR051045">
    <property type="entry name" value="TonB-dependent_transducer"/>
</dbReference>
<evidence type="ECO:0000256" key="2">
    <source>
        <dbReference type="ARBA" id="ARBA00006555"/>
    </source>
</evidence>
<dbReference type="Pfam" id="PF03544">
    <property type="entry name" value="TonB_C"/>
    <property type="match status" value="3"/>
</dbReference>
<dbReference type="PANTHER" id="PTHR33446">
    <property type="entry name" value="PROTEIN TONB-RELATED"/>
    <property type="match status" value="1"/>
</dbReference>
<sequence>MIQYILECMVFQLLFLIVYDLFLKRETFFQWNRAYLLGSFVLSLLLPWIKIEALKSTVSQESFVYPEYLWGMDMSSGFVGAAKPTASFHLSITEMVLYAGMLIAAVLFCFKLYQLYRLKRKGEIRYFENFTRIMMHNSQMAFSFFRSIFIGDKVLEKDHDSIIQHELVHIEHRHSLDLLFFELMRIIGWFNPLVYVYQNRVSEVHEFIADAKVAKTHKSEQYQLLLSQVFQTQNISFINHFYKSSLIKKRIVMLQKTQSKQIWRLKYLLMLPLVLGMLVYTSMEGKASSTIRPDLDLETIGINYQDPIDVPFAVAEKVPVFPGCENSGDMRVCFNEMMQKHISENFRYPEEAQKKGIQGRVNIMFVIQEDGSIGDFRMRGPDTLLEEEAARIISLLPKMTPGEYKGEKVRIPFSIPITFKLQGDEDFDLIDNSSAPDMAAKYNELLKERERLLRNSNNKNPVIVNLDQQLKALQKQIGANDIYIPFATIEKAPLFPGCEDAEDRRVCFNQMMQKHISENFRYPEEAQKKGIEGRVNIMFVIQEDGSIGDLRMRGPDKLLEKEAARIISLLPKMTPGEHRGKAARVPFSIPITFKLDPEITAVPASMETDQMPAVPFAIVEEVPIFPGCENAEDKRACFNEMMQEHIAESFRYPEEAQKKNIQGRVNIMFMIGTDGFIGNVVLEGPDKLLEEEARRMVSLLPEMSPGKQKGKKVRVPYSTHITFKLQ</sequence>
<dbReference type="EMBL" id="JBHUOK010000014">
    <property type="protein sequence ID" value="MFD2789222.1"/>
    <property type="molecule type" value="Genomic_DNA"/>
</dbReference>
<evidence type="ECO:0000256" key="1">
    <source>
        <dbReference type="ARBA" id="ARBA00004383"/>
    </source>
</evidence>
<organism evidence="12 13">
    <name type="scientific">Arenibacter antarcticus</name>
    <dbReference type="NCBI Taxonomy" id="2040469"/>
    <lineage>
        <taxon>Bacteria</taxon>
        <taxon>Pseudomonadati</taxon>
        <taxon>Bacteroidota</taxon>
        <taxon>Flavobacteriia</taxon>
        <taxon>Flavobacteriales</taxon>
        <taxon>Flavobacteriaceae</taxon>
        <taxon>Arenibacter</taxon>
    </lineage>
</organism>
<accession>A0ABW5VC27</accession>
<name>A0ABW5VC27_9FLAO</name>
<evidence type="ECO:0000256" key="6">
    <source>
        <dbReference type="ARBA" id="ARBA00022692"/>
    </source>
</evidence>
<proteinExistence type="inferred from homology"/>